<evidence type="ECO:0000313" key="3">
    <source>
        <dbReference type="Proteomes" id="UP000265703"/>
    </source>
</evidence>
<evidence type="ECO:0000313" key="2">
    <source>
        <dbReference type="EMBL" id="RIA83283.1"/>
    </source>
</evidence>
<accession>A0A397SAC6</accession>
<gene>
    <name evidence="2" type="ORF">C1645_834065</name>
</gene>
<dbReference type="EMBL" id="QKYT01000585">
    <property type="protein sequence ID" value="RIA83283.1"/>
    <property type="molecule type" value="Genomic_DNA"/>
</dbReference>
<keyword evidence="1" id="KW-0175">Coiled coil</keyword>
<protein>
    <submittedName>
        <fullName evidence="2">Uncharacterized protein</fullName>
    </submittedName>
</protein>
<sequence length="116" mass="13740">MFTNFGTGLFAMYKFLTEGKICAEIELFYLLPNQRRWKHDSLKYYYANADKAQEEIQRLMSKGQWETNENKLLIMKKDLSKELKINNIDKSKADLQQLLEKRLEKTVTNLLTASIR</sequence>
<comment type="caution">
    <text evidence="2">The sequence shown here is derived from an EMBL/GenBank/DDBJ whole genome shotgun (WGS) entry which is preliminary data.</text>
</comment>
<proteinExistence type="predicted"/>
<name>A0A397SAC6_9GLOM</name>
<dbReference type="AlphaFoldDB" id="A0A397SAC6"/>
<reference evidence="2 3" key="1">
    <citation type="submission" date="2018-06" db="EMBL/GenBank/DDBJ databases">
        <title>Comparative genomics reveals the genomic features of Rhizophagus irregularis, R. cerebriforme, R. diaphanum and Gigaspora rosea, and their symbiotic lifestyle signature.</title>
        <authorList>
            <person name="Morin E."/>
            <person name="San Clemente H."/>
            <person name="Chen E.C.H."/>
            <person name="De La Providencia I."/>
            <person name="Hainaut M."/>
            <person name="Kuo A."/>
            <person name="Kohler A."/>
            <person name="Murat C."/>
            <person name="Tang N."/>
            <person name="Roy S."/>
            <person name="Loubradou J."/>
            <person name="Henrissat B."/>
            <person name="Grigoriev I.V."/>
            <person name="Corradi N."/>
            <person name="Roux C."/>
            <person name="Martin F.M."/>
        </authorList>
    </citation>
    <scope>NUCLEOTIDE SEQUENCE [LARGE SCALE GENOMIC DNA]</scope>
    <source>
        <strain evidence="2 3">DAOM 227022</strain>
    </source>
</reference>
<dbReference type="OrthoDB" id="2352140at2759"/>
<keyword evidence="3" id="KW-1185">Reference proteome</keyword>
<organism evidence="2 3">
    <name type="scientific">Glomus cerebriforme</name>
    <dbReference type="NCBI Taxonomy" id="658196"/>
    <lineage>
        <taxon>Eukaryota</taxon>
        <taxon>Fungi</taxon>
        <taxon>Fungi incertae sedis</taxon>
        <taxon>Mucoromycota</taxon>
        <taxon>Glomeromycotina</taxon>
        <taxon>Glomeromycetes</taxon>
        <taxon>Glomerales</taxon>
        <taxon>Glomeraceae</taxon>
        <taxon>Glomus</taxon>
    </lineage>
</organism>
<dbReference type="Proteomes" id="UP000265703">
    <property type="component" value="Unassembled WGS sequence"/>
</dbReference>
<evidence type="ECO:0000256" key="1">
    <source>
        <dbReference type="SAM" id="Coils"/>
    </source>
</evidence>
<feature type="coiled-coil region" evidence="1">
    <location>
        <begin position="42"/>
        <end position="101"/>
    </location>
</feature>